<dbReference type="EMBL" id="JAPEVA010000119">
    <property type="protein sequence ID" value="KAJ4398869.1"/>
    <property type="molecule type" value="Genomic_DNA"/>
</dbReference>
<proteinExistence type="predicted"/>
<reference evidence="1" key="1">
    <citation type="submission" date="2022-10" db="EMBL/GenBank/DDBJ databases">
        <title>Tapping the CABI collections for fungal endophytes: first genome assemblies for Collariella, Neodidymelliopsis, Ascochyta clinopodiicola, Didymella pomorum, Didymosphaeria variabile, Neocosmospora piperis and Neocucurbitaria cava.</title>
        <authorList>
            <person name="Hill R."/>
        </authorList>
    </citation>
    <scope>NUCLEOTIDE SEQUENCE</scope>
    <source>
        <strain evidence="1">IMI 355091</strain>
    </source>
</reference>
<dbReference type="Proteomes" id="UP001140510">
    <property type="component" value="Unassembled WGS sequence"/>
</dbReference>
<sequence length="81" mass="9321">MVVFVTRYHKGYNVSGDVKIIHRGRKWTSDRFREALKRESTTGLGQALTIAAYREIAIGISRRFLRASTAFRTEEGEDNEE</sequence>
<protein>
    <submittedName>
        <fullName evidence="1">Uncharacterized protein</fullName>
    </submittedName>
</protein>
<keyword evidence="2" id="KW-1185">Reference proteome</keyword>
<evidence type="ECO:0000313" key="2">
    <source>
        <dbReference type="Proteomes" id="UP001140510"/>
    </source>
</evidence>
<dbReference type="AlphaFoldDB" id="A0A9W8Z4G6"/>
<accession>A0A9W8Z4G6</accession>
<comment type="caution">
    <text evidence="1">The sequence shown here is derived from an EMBL/GenBank/DDBJ whole genome shotgun (WGS) entry which is preliminary data.</text>
</comment>
<gene>
    <name evidence="1" type="ORF">N0V91_009871</name>
</gene>
<organism evidence="1 2">
    <name type="scientific">Didymella pomorum</name>
    <dbReference type="NCBI Taxonomy" id="749634"/>
    <lineage>
        <taxon>Eukaryota</taxon>
        <taxon>Fungi</taxon>
        <taxon>Dikarya</taxon>
        <taxon>Ascomycota</taxon>
        <taxon>Pezizomycotina</taxon>
        <taxon>Dothideomycetes</taxon>
        <taxon>Pleosporomycetidae</taxon>
        <taxon>Pleosporales</taxon>
        <taxon>Pleosporineae</taxon>
        <taxon>Didymellaceae</taxon>
        <taxon>Didymella</taxon>
    </lineage>
</organism>
<dbReference type="OrthoDB" id="2608216at2759"/>
<name>A0A9W8Z4G6_9PLEO</name>
<evidence type="ECO:0000313" key="1">
    <source>
        <dbReference type="EMBL" id="KAJ4398869.1"/>
    </source>
</evidence>